<reference evidence="7 8" key="1">
    <citation type="submission" date="2019-01" db="EMBL/GenBank/DDBJ databases">
        <authorList>
            <person name="Chen W.-M."/>
        </authorList>
    </citation>
    <scope>NUCLEOTIDE SEQUENCE [LARGE SCALE GENOMIC DNA]</scope>
    <source>
        <strain evidence="7 8">CCP-6</strain>
    </source>
</reference>
<keyword evidence="7" id="KW-0808">Transferase</keyword>
<keyword evidence="8" id="KW-1185">Reference proteome</keyword>
<dbReference type="SUPFAM" id="SSF46785">
    <property type="entry name" value="Winged helix' DNA-binding domain"/>
    <property type="match status" value="1"/>
</dbReference>
<dbReference type="InterPro" id="IPR015424">
    <property type="entry name" value="PyrdxlP-dep_Trfase"/>
</dbReference>
<evidence type="ECO:0000256" key="5">
    <source>
        <dbReference type="ARBA" id="ARBA00023163"/>
    </source>
</evidence>
<keyword evidence="4" id="KW-0238">DNA-binding</keyword>
<accession>A0A437MCK8</accession>
<keyword evidence="2" id="KW-0663">Pyridoxal phosphate</keyword>
<dbReference type="RefSeq" id="WP_127788841.1">
    <property type="nucleotide sequence ID" value="NZ_SACL01000006.1"/>
</dbReference>
<dbReference type="InterPro" id="IPR015421">
    <property type="entry name" value="PyrdxlP-dep_Trfase_major"/>
</dbReference>
<dbReference type="CDD" id="cd07377">
    <property type="entry name" value="WHTH_GntR"/>
    <property type="match status" value="1"/>
</dbReference>
<comment type="similarity">
    <text evidence="1">In the C-terminal section; belongs to the class-I pyridoxal-phosphate-dependent aminotransferase family.</text>
</comment>
<dbReference type="Gene3D" id="3.40.640.10">
    <property type="entry name" value="Type I PLP-dependent aspartate aminotransferase-like (Major domain)"/>
    <property type="match status" value="1"/>
</dbReference>
<keyword evidence="3" id="KW-0805">Transcription regulation</keyword>
<keyword evidence="7" id="KW-0032">Aminotransferase</keyword>
<evidence type="ECO:0000256" key="3">
    <source>
        <dbReference type="ARBA" id="ARBA00023015"/>
    </source>
</evidence>
<dbReference type="GO" id="GO:0003700">
    <property type="term" value="F:DNA-binding transcription factor activity"/>
    <property type="evidence" value="ECO:0007669"/>
    <property type="project" value="InterPro"/>
</dbReference>
<sequence>MSDFRQIADALAAEIEDGRMPPGTRLDPVRRFAYARGIAVSTANRVYAELGRRGLVAGEIGRGTYVRSRLLGTPLAEPGRPGLIDFEFNFPTLPGQSALLAEGIRAVLAAERLEDTMRPVGAQGHAAARAASARHLARPGWAPDPGHFLFTGGGRQAIGAALASVAAAGERIGIEAMTYPAVKAMAGRLGQITVPLAMDDEGVTPDAVEAACRLGPLKALYLQPALHNPGGSTMGLARRQALVALARREKLVLIEDTVFGFLDQSGLPPLSALLPEQAILVDGLSKRASPGLSGGMLVIPSDMLRRRATTAIRAGAWHAAPLGLAAATHWMDSGLLADLEARKRADALARQAVLRQALAGQSLLGDARAYHLWLELPEPWRADFFAAAAMRQGVAVTPSGAFAAAPGHAPNGVRIAFSSPGPDSVRRGAAILAGLLAEGPEGLALSE</sequence>
<evidence type="ECO:0000256" key="2">
    <source>
        <dbReference type="ARBA" id="ARBA00022898"/>
    </source>
</evidence>
<dbReference type="Gene3D" id="1.10.10.10">
    <property type="entry name" value="Winged helix-like DNA-binding domain superfamily/Winged helix DNA-binding domain"/>
    <property type="match status" value="1"/>
</dbReference>
<dbReference type="InterPro" id="IPR036390">
    <property type="entry name" value="WH_DNA-bd_sf"/>
</dbReference>
<evidence type="ECO:0000313" key="8">
    <source>
        <dbReference type="Proteomes" id="UP000282957"/>
    </source>
</evidence>
<comment type="caution">
    <text evidence="7">The sequence shown here is derived from an EMBL/GenBank/DDBJ whole genome shotgun (WGS) entry which is preliminary data.</text>
</comment>
<protein>
    <submittedName>
        <fullName evidence="7">PLP-dependent aminotransferase family protein</fullName>
    </submittedName>
</protein>
<dbReference type="Proteomes" id="UP000282957">
    <property type="component" value="Unassembled WGS sequence"/>
</dbReference>
<dbReference type="InterPro" id="IPR036388">
    <property type="entry name" value="WH-like_DNA-bd_sf"/>
</dbReference>
<dbReference type="PANTHER" id="PTHR46577">
    <property type="entry name" value="HTH-TYPE TRANSCRIPTIONAL REGULATORY PROTEIN GABR"/>
    <property type="match status" value="1"/>
</dbReference>
<dbReference type="InterPro" id="IPR015422">
    <property type="entry name" value="PyrdxlP-dep_Trfase_small"/>
</dbReference>
<dbReference type="OrthoDB" id="9804020at2"/>
<organism evidence="7 8">
    <name type="scientific">Rhodovarius crocodyli</name>
    <dbReference type="NCBI Taxonomy" id="1979269"/>
    <lineage>
        <taxon>Bacteria</taxon>
        <taxon>Pseudomonadati</taxon>
        <taxon>Pseudomonadota</taxon>
        <taxon>Alphaproteobacteria</taxon>
        <taxon>Acetobacterales</taxon>
        <taxon>Roseomonadaceae</taxon>
        <taxon>Rhodovarius</taxon>
    </lineage>
</organism>
<proteinExistence type="inferred from homology"/>
<dbReference type="SUPFAM" id="SSF53383">
    <property type="entry name" value="PLP-dependent transferases"/>
    <property type="match status" value="1"/>
</dbReference>
<dbReference type="CDD" id="cd00609">
    <property type="entry name" value="AAT_like"/>
    <property type="match status" value="1"/>
</dbReference>
<keyword evidence="5" id="KW-0804">Transcription</keyword>
<evidence type="ECO:0000256" key="4">
    <source>
        <dbReference type="ARBA" id="ARBA00023125"/>
    </source>
</evidence>
<dbReference type="AlphaFoldDB" id="A0A437MCK8"/>
<dbReference type="EMBL" id="SACL01000006">
    <property type="protein sequence ID" value="RVT95355.1"/>
    <property type="molecule type" value="Genomic_DNA"/>
</dbReference>
<evidence type="ECO:0000313" key="7">
    <source>
        <dbReference type="EMBL" id="RVT95355.1"/>
    </source>
</evidence>
<dbReference type="Gene3D" id="3.90.1150.10">
    <property type="entry name" value="Aspartate Aminotransferase, domain 1"/>
    <property type="match status" value="1"/>
</dbReference>
<dbReference type="InterPro" id="IPR000524">
    <property type="entry name" value="Tscrpt_reg_HTH_GntR"/>
</dbReference>
<dbReference type="InterPro" id="IPR004839">
    <property type="entry name" value="Aminotransferase_I/II_large"/>
</dbReference>
<evidence type="ECO:0000259" key="6">
    <source>
        <dbReference type="PROSITE" id="PS50949"/>
    </source>
</evidence>
<evidence type="ECO:0000256" key="1">
    <source>
        <dbReference type="ARBA" id="ARBA00005384"/>
    </source>
</evidence>
<gene>
    <name evidence="7" type="ORF">EOD42_17385</name>
</gene>
<dbReference type="Pfam" id="PF00155">
    <property type="entry name" value="Aminotran_1_2"/>
    <property type="match status" value="1"/>
</dbReference>
<dbReference type="PANTHER" id="PTHR46577:SF1">
    <property type="entry name" value="HTH-TYPE TRANSCRIPTIONAL REGULATORY PROTEIN GABR"/>
    <property type="match status" value="1"/>
</dbReference>
<feature type="domain" description="HTH gntR-type" evidence="6">
    <location>
        <begin position="1"/>
        <end position="69"/>
    </location>
</feature>
<dbReference type="InterPro" id="IPR051446">
    <property type="entry name" value="HTH_trans_reg/aminotransferase"/>
</dbReference>
<dbReference type="GO" id="GO:0030170">
    <property type="term" value="F:pyridoxal phosphate binding"/>
    <property type="evidence" value="ECO:0007669"/>
    <property type="project" value="InterPro"/>
</dbReference>
<name>A0A437MCK8_9PROT</name>
<dbReference type="GO" id="GO:0003677">
    <property type="term" value="F:DNA binding"/>
    <property type="evidence" value="ECO:0007669"/>
    <property type="project" value="UniProtKB-KW"/>
</dbReference>
<dbReference type="PROSITE" id="PS50949">
    <property type="entry name" value="HTH_GNTR"/>
    <property type="match status" value="1"/>
</dbReference>
<dbReference type="GO" id="GO:0008483">
    <property type="term" value="F:transaminase activity"/>
    <property type="evidence" value="ECO:0007669"/>
    <property type="project" value="UniProtKB-KW"/>
</dbReference>
<dbReference type="SMART" id="SM00345">
    <property type="entry name" value="HTH_GNTR"/>
    <property type="match status" value="1"/>
</dbReference>